<keyword evidence="8 11" id="KW-0560">Oxidoreductase</keyword>
<dbReference type="GO" id="GO:0046872">
    <property type="term" value="F:metal ion binding"/>
    <property type="evidence" value="ECO:0007669"/>
    <property type="project" value="UniProtKB-KW"/>
</dbReference>
<dbReference type="PANTHER" id="PTHR36999">
    <property type="entry name" value="ISOCITRATE DEHYDROGENASE [NADP]"/>
    <property type="match status" value="1"/>
</dbReference>
<keyword evidence="3" id="KW-0329">Glyoxylate bypass</keyword>
<keyword evidence="7" id="KW-0521">NADP</keyword>
<dbReference type="EMBL" id="JABCLB010001334">
    <property type="protein sequence ID" value="NMU84044.1"/>
    <property type="molecule type" value="Genomic_DNA"/>
</dbReference>
<proteinExistence type="inferred from homology"/>
<reference evidence="11 12" key="1">
    <citation type="submission" date="2020-04" db="EMBL/GenBank/DDBJ databases">
        <title>Whole-genome sequencing of Vibrio spp. from China reveals different genetic environments of blaCTX-M-14 among diverse lineages.</title>
        <authorList>
            <person name="Zheng Z."/>
            <person name="Ye L."/>
            <person name="Chen S."/>
        </authorList>
    </citation>
    <scope>NUCLEOTIDE SEQUENCE [LARGE SCALE GENOMIC DNA]</scope>
    <source>
        <strain evidence="11 12">Vb0551</strain>
    </source>
</reference>
<dbReference type="PANTHER" id="PTHR36999:SF1">
    <property type="entry name" value="ISOCITRATE DEHYDROGENASE (NADP(+))"/>
    <property type="match status" value="1"/>
</dbReference>
<comment type="catalytic activity">
    <reaction evidence="9">
        <text>D-threo-isocitrate + NADP(+) = 2-oxoglutarate + CO2 + NADPH</text>
        <dbReference type="Rhea" id="RHEA:19629"/>
        <dbReference type="ChEBI" id="CHEBI:15562"/>
        <dbReference type="ChEBI" id="CHEBI:16526"/>
        <dbReference type="ChEBI" id="CHEBI:16810"/>
        <dbReference type="ChEBI" id="CHEBI:57783"/>
        <dbReference type="ChEBI" id="CHEBI:58349"/>
        <dbReference type="EC" id="1.1.1.42"/>
    </reaction>
</comment>
<evidence type="ECO:0000256" key="5">
    <source>
        <dbReference type="ARBA" id="ARBA00022723"/>
    </source>
</evidence>
<dbReference type="AlphaFoldDB" id="A0A7Y0SIA4"/>
<gene>
    <name evidence="11" type="ORF">HKB16_14240</name>
</gene>
<comment type="cofactor">
    <cofactor evidence="1">
        <name>Mg(2+)</name>
        <dbReference type="ChEBI" id="CHEBI:18420"/>
    </cofactor>
</comment>
<evidence type="ECO:0000313" key="11">
    <source>
        <dbReference type="EMBL" id="NMU84044.1"/>
    </source>
</evidence>
<evidence type="ECO:0000256" key="4">
    <source>
        <dbReference type="ARBA" id="ARBA00022532"/>
    </source>
</evidence>
<dbReference type="InterPro" id="IPR004436">
    <property type="entry name" value="Isocitrate_DH_NADP_mono"/>
</dbReference>
<evidence type="ECO:0000256" key="9">
    <source>
        <dbReference type="ARBA" id="ARBA00023554"/>
    </source>
</evidence>
<name>A0A7Y0SIA4_VIBPH</name>
<evidence type="ECO:0000256" key="2">
    <source>
        <dbReference type="ARBA" id="ARBA00013013"/>
    </source>
</evidence>
<feature type="non-terminal residue" evidence="11">
    <location>
        <position position="1"/>
    </location>
</feature>
<evidence type="ECO:0000256" key="10">
    <source>
        <dbReference type="ARBA" id="ARBA00046318"/>
    </source>
</evidence>
<evidence type="ECO:0000256" key="8">
    <source>
        <dbReference type="ARBA" id="ARBA00023002"/>
    </source>
</evidence>
<evidence type="ECO:0000256" key="7">
    <source>
        <dbReference type="ARBA" id="ARBA00022857"/>
    </source>
</evidence>
<keyword evidence="5" id="KW-0479">Metal-binding</keyword>
<keyword evidence="4" id="KW-0816">Tricarboxylic acid cycle</keyword>
<dbReference type="GO" id="GO:0006097">
    <property type="term" value="P:glyoxylate cycle"/>
    <property type="evidence" value="ECO:0007669"/>
    <property type="project" value="UniProtKB-KW"/>
</dbReference>
<comment type="caution">
    <text evidence="11">The sequence shown here is derived from an EMBL/GenBank/DDBJ whole genome shotgun (WGS) entry which is preliminary data.</text>
</comment>
<dbReference type="GO" id="GO:0006099">
    <property type="term" value="P:tricarboxylic acid cycle"/>
    <property type="evidence" value="ECO:0007669"/>
    <property type="project" value="UniProtKB-KW"/>
</dbReference>
<evidence type="ECO:0000256" key="6">
    <source>
        <dbReference type="ARBA" id="ARBA00022842"/>
    </source>
</evidence>
<organism evidence="11 12">
    <name type="scientific">Vibrio parahaemolyticus</name>
    <dbReference type="NCBI Taxonomy" id="670"/>
    <lineage>
        <taxon>Bacteria</taxon>
        <taxon>Pseudomonadati</taxon>
        <taxon>Pseudomonadota</taxon>
        <taxon>Gammaproteobacteria</taxon>
        <taxon>Vibrionales</taxon>
        <taxon>Vibrionaceae</taxon>
        <taxon>Vibrio</taxon>
    </lineage>
</organism>
<protein>
    <recommendedName>
        <fullName evidence="2">isocitrate dehydrogenase (NADP(+))</fullName>
        <ecNumber evidence="2">1.1.1.42</ecNumber>
    </recommendedName>
</protein>
<dbReference type="EC" id="1.1.1.42" evidence="2"/>
<accession>A0A7Y0SIA4</accession>
<dbReference type="GO" id="GO:0004450">
    <property type="term" value="F:isocitrate dehydrogenase (NADP+) activity"/>
    <property type="evidence" value="ECO:0007669"/>
    <property type="project" value="UniProtKB-EC"/>
</dbReference>
<evidence type="ECO:0000256" key="3">
    <source>
        <dbReference type="ARBA" id="ARBA00022435"/>
    </source>
</evidence>
<sequence length="82" mass="9062">VKVYYKDVFDKYGKLFEELGVDVNNGIGDVYSKIESLPEAQKAEIEAAIQAVYQTQPELAMVDSDRGITNLHVPSDIIVDAS</sequence>
<evidence type="ECO:0000313" key="12">
    <source>
        <dbReference type="Proteomes" id="UP000518904"/>
    </source>
</evidence>
<dbReference type="SUPFAM" id="SSF53659">
    <property type="entry name" value="Isocitrate/Isopropylmalate dehydrogenase-like"/>
    <property type="match status" value="1"/>
</dbReference>
<feature type="non-terminal residue" evidence="11">
    <location>
        <position position="82"/>
    </location>
</feature>
<dbReference type="Pfam" id="PF03971">
    <property type="entry name" value="IDH"/>
    <property type="match status" value="1"/>
</dbReference>
<comment type="similarity">
    <text evidence="10">Belongs to the monomeric-type IDH family.</text>
</comment>
<keyword evidence="6" id="KW-0460">Magnesium</keyword>
<dbReference type="Proteomes" id="UP000518904">
    <property type="component" value="Unassembled WGS sequence"/>
</dbReference>
<evidence type="ECO:0000256" key="1">
    <source>
        <dbReference type="ARBA" id="ARBA00001946"/>
    </source>
</evidence>